<dbReference type="SUPFAM" id="SSF102735">
    <property type="entry name" value="Trigger factor ribosome-binding domain"/>
    <property type="match status" value="1"/>
</dbReference>
<sequence length="471" mass="53959">MIQSFYHSIIFLFKTDTIVDIALEKASETNASLKIKLTPEDYKPEVDKKLKDYGRKVAMKGFRPGKVPASLIQKMYGKSILVDEINNLLSRTVSSYIRDNKLQVVGDPIPNREQADAIDWDNQSEFEFKYDLGLASDFEVYFDQLPAVPNYQIEAGDKELNETIENLQNQFHGHEHAEEAAEGDMLYGELTQERAEGEPFSTKTALPLNKVAEDALPQFIGKKKGDTLTFDIQAAFPDEKDRALATGVKGEEAAELQGEFTFTVEDITRNKPGELNQEFFDKVLGAGNVENEEQFRTKVQEIIGGNYEREANTLLRFTIEKTLLENIPITLPDEFLKQWLLEVNEGKFTPEQVEEQYDDFTRSVKLQLIKNKIAEQADIKVDFEEVMGVTRQMVREQFGFYGDDSQMSETIDRIARNYLMDDKNNGQNYTNMFNRVYDDKVIEYAKTQLDIQPQTVTLEEFKELAAANNNR</sequence>
<dbReference type="PANTHER" id="PTHR30560">
    <property type="entry name" value="TRIGGER FACTOR CHAPERONE AND PEPTIDYL-PROLYL CIS/TRANS ISOMERASE"/>
    <property type="match status" value="1"/>
</dbReference>
<dbReference type="PANTHER" id="PTHR30560:SF3">
    <property type="entry name" value="TRIGGER FACTOR-LIKE PROTEIN TIG, CHLOROPLASTIC"/>
    <property type="match status" value="1"/>
</dbReference>
<accession>A0ABP8N0A1</accession>
<reference evidence="3" key="1">
    <citation type="journal article" date="2019" name="Int. J. Syst. Evol. Microbiol.">
        <title>The Global Catalogue of Microorganisms (GCM) 10K type strain sequencing project: providing services to taxonomists for standard genome sequencing and annotation.</title>
        <authorList>
            <consortium name="The Broad Institute Genomics Platform"/>
            <consortium name="The Broad Institute Genome Sequencing Center for Infectious Disease"/>
            <person name="Wu L."/>
            <person name="Ma J."/>
        </authorList>
    </citation>
    <scope>NUCLEOTIDE SEQUENCE [LARGE SCALE GENOMIC DNA]</scope>
    <source>
        <strain evidence="3">JCM 17927</strain>
    </source>
</reference>
<dbReference type="SUPFAM" id="SSF109998">
    <property type="entry name" value="Triger factor/SurA peptide-binding domain-like"/>
    <property type="match status" value="1"/>
</dbReference>
<dbReference type="EMBL" id="BAABHD010000029">
    <property type="protein sequence ID" value="GAA4457957.1"/>
    <property type="molecule type" value="Genomic_DNA"/>
</dbReference>
<dbReference type="Proteomes" id="UP001501175">
    <property type="component" value="Unassembled WGS sequence"/>
</dbReference>
<evidence type="ECO:0000313" key="2">
    <source>
        <dbReference type="EMBL" id="GAA4457957.1"/>
    </source>
</evidence>
<evidence type="ECO:0000313" key="3">
    <source>
        <dbReference type="Proteomes" id="UP001501175"/>
    </source>
</evidence>
<gene>
    <name evidence="2" type="primary">tig</name>
    <name evidence="2" type="ORF">GCM10023189_29480</name>
</gene>
<proteinExistence type="predicted"/>
<dbReference type="Gene3D" id="1.10.3120.10">
    <property type="entry name" value="Trigger factor, C-terminal domain"/>
    <property type="match status" value="1"/>
</dbReference>
<dbReference type="InterPro" id="IPR005215">
    <property type="entry name" value="Trig_fac"/>
</dbReference>
<dbReference type="InterPro" id="IPR036611">
    <property type="entry name" value="Trigger_fac_ribosome-bd_sf"/>
</dbReference>
<name>A0ABP8N0A1_9BACT</name>
<evidence type="ECO:0000259" key="1">
    <source>
        <dbReference type="Pfam" id="PF05697"/>
    </source>
</evidence>
<dbReference type="NCBIfam" id="TIGR00115">
    <property type="entry name" value="tig"/>
    <property type="match status" value="1"/>
</dbReference>
<dbReference type="InterPro" id="IPR037041">
    <property type="entry name" value="Trigger_fac_C_sf"/>
</dbReference>
<keyword evidence="3" id="KW-1185">Reference proteome</keyword>
<feature type="domain" description="Trigger factor ribosome-binding bacterial" evidence="1">
    <location>
        <begin position="21"/>
        <end position="167"/>
    </location>
</feature>
<organism evidence="2 3">
    <name type="scientific">Nibrella saemangeumensis</name>
    <dbReference type="NCBI Taxonomy" id="1084526"/>
    <lineage>
        <taxon>Bacteria</taxon>
        <taxon>Pseudomonadati</taxon>
        <taxon>Bacteroidota</taxon>
        <taxon>Cytophagia</taxon>
        <taxon>Cytophagales</taxon>
        <taxon>Spirosomataceae</taxon>
        <taxon>Nibrella</taxon>
    </lineage>
</organism>
<dbReference type="Pfam" id="PF05697">
    <property type="entry name" value="Trigger_N"/>
    <property type="match status" value="1"/>
</dbReference>
<dbReference type="InterPro" id="IPR008881">
    <property type="entry name" value="Trigger_fac_ribosome-bd_bac"/>
</dbReference>
<dbReference type="InterPro" id="IPR027304">
    <property type="entry name" value="Trigger_fact/SurA_dom_sf"/>
</dbReference>
<comment type="caution">
    <text evidence="2">The sequence shown here is derived from an EMBL/GenBank/DDBJ whole genome shotgun (WGS) entry which is preliminary data.</text>
</comment>
<dbReference type="PIRSF" id="PIRSF003095">
    <property type="entry name" value="Trigger_factor"/>
    <property type="match status" value="1"/>
</dbReference>
<dbReference type="Gene3D" id="3.30.70.1050">
    <property type="entry name" value="Trigger factor ribosome-binding domain"/>
    <property type="match status" value="1"/>
</dbReference>
<protein>
    <submittedName>
        <fullName evidence="2">Trigger factor</fullName>
    </submittedName>
</protein>